<accession>A0A7W5HHZ3</accession>
<dbReference type="AlphaFoldDB" id="A0A7W5HHZ3"/>
<comment type="caution">
    <text evidence="1">The sequence shown here is derived from an EMBL/GenBank/DDBJ whole genome shotgun (WGS) entry which is preliminary data.</text>
</comment>
<evidence type="ECO:0000313" key="2">
    <source>
        <dbReference type="Proteomes" id="UP000518892"/>
    </source>
</evidence>
<evidence type="ECO:0000313" key="1">
    <source>
        <dbReference type="EMBL" id="MBB3229405.1"/>
    </source>
</evidence>
<gene>
    <name evidence="1" type="ORF">FHR97_000220</name>
</gene>
<dbReference type="EMBL" id="JACHXR010000001">
    <property type="protein sequence ID" value="MBB3229405.1"/>
    <property type="molecule type" value="Genomic_DNA"/>
</dbReference>
<organism evidence="1 2">
    <name type="scientific">Halomonas stenophila</name>
    <dbReference type="NCBI Taxonomy" id="795312"/>
    <lineage>
        <taxon>Bacteria</taxon>
        <taxon>Pseudomonadati</taxon>
        <taxon>Pseudomonadota</taxon>
        <taxon>Gammaproteobacteria</taxon>
        <taxon>Oceanospirillales</taxon>
        <taxon>Halomonadaceae</taxon>
        <taxon>Halomonas</taxon>
    </lineage>
</organism>
<protein>
    <submittedName>
        <fullName evidence="1">Uncharacterized protein</fullName>
    </submittedName>
</protein>
<reference evidence="1 2" key="1">
    <citation type="submission" date="2020-08" db="EMBL/GenBank/DDBJ databases">
        <title>Genomic Encyclopedia of Type Strains, Phase III (KMG-III): the genomes of soil and plant-associated and newly described type strains.</title>
        <authorList>
            <person name="Whitman W."/>
        </authorList>
    </citation>
    <scope>NUCLEOTIDE SEQUENCE [LARGE SCALE GENOMIC DNA]</scope>
    <source>
        <strain evidence="1 2">CECT 7744</strain>
    </source>
</reference>
<dbReference type="Proteomes" id="UP000518892">
    <property type="component" value="Unassembled WGS sequence"/>
</dbReference>
<dbReference type="RefSeq" id="WP_183381932.1">
    <property type="nucleotide sequence ID" value="NZ_JACHXR010000001.1"/>
</dbReference>
<name>A0A7W5HHZ3_9GAMM</name>
<sequence>MQEIDLMPDPAGRWMVMCPCGATEIRAQEGPIWAAFDLRPLEGNRYCITCRDCGRATEHVSHQSAMGEARPAST</sequence>
<proteinExistence type="predicted"/>
<keyword evidence="2" id="KW-1185">Reference proteome</keyword>